<dbReference type="SUPFAM" id="SSF57716">
    <property type="entry name" value="Glucocorticoid receptor-like (DNA-binding domain)"/>
    <property type="match status" value="1"/>
</dbReference>
<evidence type="ECO:0000259" key="7">
    <source>
        <dbReference type="PROSITE" id="PS50966"/>
    </source>
</evidence>
<keyword evidence="2 5" id="KW-0863">Zinc-finger</keyword>
<reference evidence="8 9" key="1">
    <citation type="submission" date="2024-04" db="EMBL/GenBank/DDBJ databases">
        <authorList>
            <person name="Rising A."/>
            <person name="Reimegard J."/>
            <person name="Sonavane S."/>
            <person name="Akerstrom W."/>
            <person name="Nylinder S."/>
            <person name="Hedman E."/>
            <person name="Kallberg Y."/>
        </authorList>
    </citation>
    <scope>NUCLEOTIDE SEQUENCE [LARGE SCALE GENOMIC DNA]</scope>
</reference>
<dbReference type="PROSITE" id="PS50950">
    <property type="entry name" value="ZF_THAP"/>
    <property type="match status" value="1"/>
</dbReference>
<evidence type="ECO:0000256" key="2">
    <source>
        <dbReference type="ARBA" id="ARBA00022771"/>
    </source>
</evidence>
<dbReference type="InterPro" id="IPR006612">
    <property type="entry name" value="THAP_Znf"/>
</dbReference>
<feature type="domain" description="SWIM-type" evidence="7">
    <location>
        <begin position="652"/>
        <end position="683"/>
    </location>
</feature>
<comment type="caution">
    <text evidence="8">The sequence shown here is derived from an EMBL/GenBank/DDBJ whole genome shotgun (WGS) entry which is preliminary data.</text>
</comment>
<accession>A0AAV2AJS4</accession>
<dbReference type="GO" id="GO:0003677">
    <property type="term" value="F:DNA binding"/>
    <property type="evidence" value="ECO:0007669"/>
    <property type="project" value="UniProtKB-UniRule"/>
</dbReference>
<dbReference type="AlphaFoldDB" id="A0AAV2AJS4"/>
<evidence type="ECO:0000256" key="3">
    <source>
        <dbReference type="ARBA" id="ARBA00022833"/>
    </source>
</evidence>
<feature type="domain" description="THAP-type" evidence="6">
    <location>
        <begin position="25"/>
        <end position="104"/>
    </location>
</feature>
<sequence length="803" mass="91929">MRVIPSSLMLRVQRIIVVIKLEKPMKELPFTAGSPLTKISERKKNQRFPLSKPDLLTKWLTAMRKDKWVPTKSDVLCSFHFTEDQFVENCGHRFLAPNAVPSKFEVLAPPKTLFPSEWSARLLTIRDIECDNRKGYVVEARIPLVNKEQFAEWLIAHEKLAQVSYVLLRNYPTTSKNLAYKAEYVCVYGSTNDRMKMDKPCPARLLVRIRSDPRFRYNVPQSQGNASLVGYPCNVVLYHLHNHSIGSNTVETKIVPSEEVSTVVKQKFIEMFKGGYTVDMALTTHQKDLFEEYTDEYDEVLTDAYVCPSVEWLTKFYENFLEEFDWNETKVVSILKEEIEDINASKGSATMSTIGDDIIVVLSTPLMQRAHSMKSSGEVVFVDNSGYLDRCRCYVYVVMAYSCTEGLPLGLLVTTSDNEEILTAGFKLLAETLPDKAFGSFGRQGPEVFLTANNDALQNSLKNVYPESAVLLCAYNMSHELWRWLWNPENGIDEADRCMLFSLAYKIMQTKTVEEFTELTEVLNTNEVVQKYENFKQHFEEIKNLSDRWAVCFKNEILDKDKEISGIEMASHVLKDKVFLTKCYNILQLLKYYTDTMETYYRQKIIHCINNTLETFLLASFQPEMRETSDLTAQLLPTGEFEIKNVKSGKSYYVDMNICVCSCTLGLNGARCKHLYAVCVTKKVDFSSSVPNDDIIKKELFWIATGTMKTGTFDIQMEVDDESESEMVAAAPSKAADEPVKSQKEESRKILERVVKNIMQKYDSNPAEFHKAIVTAAVNYQNLNNDREILAALKNFGKQNMFK</sequence>
<proteinExistence type="predicted"/>
<dbReference type="Proteomes" id="UP001497382">
    <property type="component" value="Unassembled WGS sequence"/>
</dbReference>
<protein>
    <recommendedName>
        <fullName evidence="10">SWIM-type domain-containing protein</fullName>
    </recommendedName>
</protein>
<evidence type="ECO:0000259" key="6">
    <source>
        <dbReference type="PROSITE" id="PS50950"/>
    </source>
</evidence>
<evidence type="ECO:0000313" key="9">
    <source>
        <dbReference type="Proteomes" id="UP001497382"/>
    </source>
</evidence>
<organism evidence="8 9">
    <name type="scientific">Larinioides sclopetarius</name>
    <dbReference type="NCBI Taxonomy" id="280406"/>
    <lineage>
        <taxon>Eukaryota</taxon>
        <taxon>Metazoa</taxon>
        <taxon>Ecdysozoa</taxon>
        <taxon>Arthropoda</taxon>
        <taxon>Chelicerata</taxon>
        <taxon>Arachnida</taxon>
        <taxon>Araneae</taxon>
        <taxon>Araneomorphae</taxon>
        <taxon>Entelegynae</taxon>
        <taxon>Araneoidea</taxon>
        <taxon>Araneidae</taxon>
        <taxon>Larinioides</taxon>
    </lineage>
</organism>
<dbReference type="Pfam" id="PF05485">
    <property type="entry name" value="THAP"/>
    <property type="match status" value="1"/>
</dbReference>
<dbReference type="PROSITE" id="PS50966">
    <property type="entry name" value="ZF_SWIM"/>
    <property type="match status" value="1"/>
</dbReference>
<evidence type="ECO:0000256" key="4">
    <source>
        <dbReference type="ARBA" id="ARBA00023125"/>
    </source>
</evidence>
<dbReference type="InterPro" id="IPR007527">
    <property type="entry name" value="Znf_SWIM"/>
</dbReference>
<evidence type="ECO:0008006" key="10">
    <source>
        <dbReference type="Google" id="ProtNLM"/>
    </source>
</evidence>
<evidence type="ECO:0000256" key="1">
    <source>
        <dbReference type="ARBA" id="ARBA00022723"/>
    </source>
</evidence>
<name>A0AAV2AJS4_9ARAC</name>
<keyword evidence="1" id="KW-0479">Metal-binding</keyword>
<keyword evidence="3" id="KW-0862">Zinc</keyword>
<dbReference type="EMBL" id="CAXIEN010000177">
    <property type="protein sequence ID" value="CAL1284259.1"/>
    <property type="molecule type" value="Genomic_DNA"/>
</dbReference>
<dbReference type="SMART" id="SM00980">
    <property type="entry name" value="THAP"/>
    <property type="match status" value="1"/>
</dbReference>
<keyword evidence="4 5" id="KW-0238">DNA-binding</keyword>
<dbReference type="GO" id="GO:0008270">
    <property type="term" value="F:zinc ion binding"/>
    <property type="evidence" value="ECO:0007669"/>
    <property type="project" value="UniProtKB-KW"/>
</dbReference>
<evidence type="ECO:0000256" key="5">
    <source>
        <dbReference type="PROSITE-ProRule" id="PRU00309"/>
    </source>
</evidence>
<dbReference type="PANTHER" id="PTHR35385:SF2">
    <property type="entry name" value="PROTEIN B, PUTATIVE-RELATED"/>
    <property type="match status" value="1"/>
</dbReference>
<gene>
    <name evidence="8" type="ORF">LARSCL_LOCUS13047</name>
</gene>
<keyword evidence="9" id="KW-1185">Reference proteome</keyword>
<dbReference type="PANTHER" id="PTHR35385">
    <property type="entry name" value="PROTEIN B, PUTATIVE-RELATED-RELATED"/>
    <property type="match status" value="1"/>
</dbReference>
<evidence type="ECO:0000313" key="8">
    <source>
        <dbReference type="EMBL" id="CAL1284259.1"/>
    </source>
</evidence>